<evidence type="ECO:0000256" key="7">
    <source>
        <dbReference type="ARBA" id="ARBA00022553"/>
    </source>
</evidence>
<evidence type="ECO:0000256" key="5">
    <source>
        <dbReference type="ARBA" id="ARBA00012438"/>
    </source>
</evidence>
<feature type="transmembrane region" description="Helical" evidence="24">
    <location>
        <begin position="12"/>
        <end position="39"/>
    </location>
</feature>
<evidence type="ECO:0000256" key="21">
    <source>
        <dbReference type="ARBA" id="ARBA00040454"/>
    </source>
</evidence>
<evidence type="ECO:0000313" key="27">
    <source>
        <dbReference type="EMBL" id="TVZ06868.1"/>
    </source>
</evidence>
<dbReference type="GO" id="GO:0000155">
    <property type="term" value="F:phosphorelay sensor kinase activity"/>
    <property type="evidence" value="ECO:0007669"/>
    <property type="project" value="InterPro"/>
</dbReference>
<dbReference type="GO" id="GO:0005524">
    <property type="term" value="F:ATP binding"/>
    <property type="evidence" value="ECO:0007669"/>
    <property type="project" value="UniProtKB-KW"/>
</dbReference>
<dbReference type="OrthoDB" id="3206505at2"/>
<keyword evidence="14" id="KW-0460">Magnesium</keyword>
<dbReference type="Pfam" id="PF02518">
    <property type="entry name" value="HATPase_c"/>
    <property type="match status" value="1"/>
</dbReference>
<keyword evidence="17" id="KW-0902">Two-component regulatory system</keyword>
<dbReference type="GO" id="GO:0004721">
    <property type="term" value="F:phosphoprotein phosphatase activity"/>
    <property type="evidence" value="ECO:0007669"/>
    <property type="project" value="UniProtKB-KW"/>
</dbReference>
<comment type="subcellular location">
    <subcellularLocation>
        <location evidence="4">Cell membrane</location>
        <topology evidence="4">Multi-pass membrane protein</topology>
    </subcellularLocation>
</comment>
<evidence type="ECO:0000256" key="15">
    <source>
        <dbReference type="ARBA" id="ARBA00022912"/>
    </source>
</evidence>
<feature type="domain" description="HAMP" evidence="26">
    <location>
        <begin position="187"/>
        <end position="239"/>
    </location>
</feature>
<feature type="domain" description="Histidine kinase" evidence="25">
    <location>
        <begin position="247"/>
        <end position="444"/>
    </location>
</feature>
<keyword evidence="19" id="KW-0843">Virulence</keyword>
<proteinExistence type="predicted"/>
<evidence type="ECO:0000256" key="2">
    <source>
        <dbReference type="ARBA" id="ARBA00001936"/>
    </source>
</evidence>
<evidence type="ECO:0000256" key="23">
    <source>
        <dbReference type="SAM" id="MobiDB-lite"/>
    </source>
</evidence>
<dbReference type="InterPro" id="IPR003661">
    <property type="entry name" value="HisK_dim/P_dom"/>
</dbReference>
<evidence type="ECO:0000256" key="19">
    <source>
        <dbReference type="ARBA" id="ARBA00023026"/>
    </source>
</evidence>
<keyword evidence="9 24" id="KW-0812">Transmembrane</keyword>
<dbReference type="EMBL" id="RPFW01000001">
    <property type="protein sequence ID" value="TVZ06868.1"/>
    <property type="molecule type" value="Genomic_DNA"/>
</dbReference>
<evidence type="ECO:0000256" key="13">
    <source>
        <dbReference type="ARBA" id="ARBA00022840"/>
    </source>
</evidence>
<evidence type="ECO:0000256" key="4">
    <source>
        <dbReference type="ARBA" id="ARBA00004651"/>
    </source>
</evidence>
<dbReference type="InterPro" id="IPR050980">
    <property type="entry name" value="2C_sensor_his_kinase"/>
</dbReference>
<dbReference type="SUPFAM" id="SSF47384">
    <property type="entry name" value="Homodimeric domain of signal transducing histidine kinase"/>
    <property type="match status" value="1"/>
</dbReference>
<sequence length="465" mass="47291">MRSAASPGRASVRTTLALVSAAVTSMVAIAFLIPLAIIVKDVARDRAFTSAQLAGAAIEPVLAVSTDRTTLDRAIASTPAGAAGQLAVYLTGTSPAGKGTLVGGPRRATTSDLRTAAAAARSFITPVPGGYAVLQPVALDGGRMAVTEVYVPAAEVSRGVAASWAVMTAIAVVLIGVSVVVADRLATRVTRPARELALAAVALGDGDLNARSTGRGPAELAAAGHAFNAMAERLSRLIAAERAMAADLPHRLRTPLTALRMNAAALGPGRAADDTRLAIDRLEREVDLVIRAARRPAPDEPSRCDAAEVIAERFGFWSALAEDQARPCLLSGTEETATVPLPRSDLAAATDSLIGNIFKHTPEGTGFAVTVHRGEGAVLVLIADAGPGIADADAALRRGSSGAGSTGLGLDIARRVAESTGGGLKIGTSALGGAQVQLRLRTLAPPAGRRASGGRRRRAAGLIGR</sequence>
<dbReference type="Pfam" id="PF00672">
    <property type="entry name" value="HAMP"/>
    <property type="match status" value="1"/>
</dbReference>
<comment type="catalytic activity">
    <reaction evidence="1">
        <text>ATP + protein L-histidine = ADP + protein N-phospho-L-histidine.</text>
        <dbReference type="EC" id="2.7.13.3"/>
    </reaction>
</comment>
<evidence type="ECO:0000256" key="16">
    <source>
        <dbReference type="ARBA" id="ARBA00022989"/>
    </source>
</evidence>
<keyword evidence="18" id="KW-0346">Stress response</keyword>
<accession>A0A6P2C6G0</accession>
<dbReference type="SMART" id="SM00387">
    <property type="entry name" value="HATPase_c"/>
    <property type="match status" value="1"/>
</dbReference>
<dbReference type="GO" id="GO:0005886">
    <property type="term" value="C:plasma membrane"/>
    <property type="evidence" value="ECO:0007669"/>
    <property type="project" value="UniProtKB-SubCell"/>
</dbReference>
<dbReference type="InterPro" id="IPR003660">
    <property type="entry name" value="HAMP_dom"/>
</dbReference>
<keyword evidence="16 24" id="KW-1133">Transmembrane helix</keyword>
<dbReference type="PROSITE" id="PS50109">
    <property type="entry name" value="HIS_KIN"/>
    <property type="match status" value="1"/>
</dbReference>
<name>A0A6P2C6G0_9ACTN</name>
<dbReference type="Pfam" id="PF00512">
    <property type="entry name" value="HisKA"/>
    <property type="match status" value="1"/>
</dbReference>
<dbReference type="Proteomes" id="UP000460272">
    <property type="component" value="Unassembled WGS sequence"/>
</dbReference>
<dbReference type="PANTHER" id="PTHR44936">
    <property type="entry name" value="SENSOR PROTEIN CREC"/>
    <property type="match status" value="1"/>
</dbReference>
<evidence type="ECO:0000256" key="18">
    <source>
        <dbReference type="ARBA" id="ARBA00023016"/>
    </source>
</evidence>
<dbReference type="InterPro" id="IPR003594">
    <property type="entry name" value="HATPase_dom"/>
</dbReference>
<gene>
    <name evidence="27" type="ORF">EAS64_05855</name>
</gene>
<comment type="caution">
    <text evidence="27">The sequence shown here is derived from an EMBL/GenBank/DDBJ whole genome shotgun (WGS) entry which is preliminary data.</text>
</comment>
<evidence type="ECO:0000256" key="3">
    <source>
        <dbReference type="ARBA" id="ARBA00001946"/>
    </source>
</evidence>
<organism evidence="27 28">
    <name type="scientific">Trebonia kvetii</name>
    <dbReference type="NCBI Taxonomy" id="2480626"/>
    <lineage>
        <taxon>Bacteria</taxon>
        <taxon>Bacillati</taxon>
        <taxon>Actinomycetota</taxon>
        <taxon>Actinomycetes</taxon>
        <taxon>Streptosporangiales</taxon>
        <taxon>Treboniaceae</taxon>
        <taxon>Trebonia</taxon>
    </lineage>
</organism>
<dbReference type="SUPFAM" id="SSF55874">
    <property type="entry name" value="ATPase domain of HSP90 chaperone/DNA topoisomerase II/histidine kinase"/>
    <property type="match status" value="1"/>
</dbReference>
<evidence type="ECO:0000259" key="26">
    <source>
        <dbReference type="PROSITE" id="PS50885"/>
    </source>
</evidence>
<evidence type="ECO:0000256" key="10">
    <source>
        <dbReference type="ARBA" id="ARBA00022741"/>
    </source>
</evidence>
<dbReference type="SMART" id="SM00388">
    <property type="entry name" value="HisKA"/>
    <property type="match status" value="1"/>
</dbReference>
<keyword evidence="10" id="KW-0547">Nucleotide-binding</keyword>
<dbReference type="InterPro" id="IPR036890">
    <property type="entry name" value="HATPase_C_sf"/>
</dbReference>
<keyword evidence="13" id="KW-0067">ATP-binding</keyword>
<evidence type="ECO:0000256" key="20">
    <source>
        <dbReference type="ARBA" id="ARBA00023211"/>
    </source>
</evidence>
<dbReference type="PANTHER" id="PTHR44936:SF9">
    <property type="entry name" value="SENSOR PROTEIN CREC"/>
    <property type="match status" value="1"/>
</dbReference>
<dbReference type="SMART" id="SM00304">
    <property type="entry name" value="HAMP"/>
    <property type="match status" value="1"/>
</dbReference>
<feature type="transmembrane region" description="Helical" evidence="24">
    <location>
        <begin position="161"/>
        <end position="182"/>
    </location>
</feature>
<reference evidence="27 28" key="1">
    <citation type="submission" date="2018-11" db="EMBL/GenBank/DDBJ databases">
        <title>Trebonia kvetii gen.nov., sp.nov., a novel acidophilic actinobacterium, and proposal of the new actinobacterial family Treboniaceae fam. nov.</title>
        <authorList>
            <person name="Rapoport D."/>
            <person name="Sagova-Mareckova M."/>
            <person name="Sedlacek I."/>
            <person name="Provaznik J."/>
            <person name="Kralova S."/>
            <person name="Pavlinic D."/>
            <person name="Benes V."/>
            <person name="Kopecky J."/>
        </authorList>
    </citation>
    <scope>NUCLEOTIDE SEQUENCE [LARGE SCALE GENOMIC DNA]</scope>
    <source>
        <strain evidence="27 28">15Tr583</strain>
    </source>
</reference>
<keyword evidence="28" id="KW-1185">Reference proteome</keyword>
<comment type="cofactor">
    <cofactor evidence="3">
        <name>Mg(2+)</name>
        <dbReference type="ChEBI" id="CHEBI:18420"/>
    </cofactor>
</comment>
<keyword evidence="6" id="KW-1003">Cell membrane</keyword>
<evidence type="ECO:0000256" key="11">
    <source>
        <dbReference type="ARBA" id="ARBA00022777"/>
    </source>
</evidence>
<evidence type="ECO:0000256" key="9">
    <source>
        <dbReference type="ARBA" id="ARBA00022692"/>
    </source>
</evidence>
<evidence type="ECO:0000256" key="22">
    <source>
        <dbReference type="ARBA" id="ARBA00041776"/>
    </source>
</evidence>
<dbReference type="AlphaFoldDB" id="A0A6P2C6G0"/>
<evidence type="ECO:0000256" key="8">
    <source>
        <dbReference type="ARBA" id="ARBA00022679"/>
    </source>
</evidence>
<dbReference type="RefSeq" id="WP_145851624.1">
    <property type="nucleotide sequence ID" value="NZ_RPFW01000001.1"/>
</dbReference>
<protein>
    <recommendedName>
        <fullName evidence="21">Signal transduction histidine-protein kinase/phosphatase MprB</fullName>
        <ecNumber evidence="5">2.7.13.3</ecNumber>
    </recommendedName>
    <alternativeName>
        <fullName evidence="22">Mycobacterial persistence regulator B</fullName>
    </alternativeName>
</protein>
<evidence type="ECO:0000256" key="6">
    <source>
        <dbReference type="ARBA" id="ARBA00022475"/>
    </source>
</evidence>
<keyword evidence="12" id="KW-0378">Hydrolase</keyword>
<keyword evidence="7" id="KW-0597">Phosphoprotein</keyword>
<dbReference type="PROSITE" id="PS50885">
    <property type="entry name" value="HAMP"/>
    <property type="match status" value="1"/>
</dbReference>
<evidence type="ECO:0000256" key="17">
    <source>
        <dbReference type="ARBA" id="ARBA00023012"/>
    </source>
</evidence>
<evidence type="ECO:0000256" key="1">
    <source>
        <dbReference type="ARBA" id="ARBA00000085"/>
    </source>
</evidence>
<evidence type="ECO:0000259" key="25">
    <source>
        <dbReference type="PROSITE" id="PS50109"/>
    </source>
</evidence>
<evidence type="ECO:0000313" key="28">
    <source>
        <dbReference type="Proteomes" id="UP000460272"/>
    </source>
</evidence>
<evidence type="ECO:0000256" key="14">
    <source>
        <dbReference type="ARBA" id="ARBA00022842"/>
    </source>
</evidence>
<comment type="cofactor">
    <cofactor evidence="2">
        <name>Mn(2+)</name>
        <dbReference type="ChEBI" id="CHEBI:29035"/>
    </cofactor>
</comment>
<dbReference type="InterPro" id="IPR005467">
    <property type="entry name" value="His_kinase_dom"/>
</dbReference>
<dbReference type="PRINTS" id="PR00344">
    <property type="entry name" value="BCTRLSENSOR"/>
</dbReference>
<dbReference type="Gene3D" id="3.30.565.10">
    <property type="entry name" value="Histidine kinase-like ATPase, C-terminal domain"/>
    <property type="match status" value="1"/>
</dbReference>
<keyword evidence="24" id="KW-0472">Membrane</keyword>
<dbReference type="EC" id="2.7.13.3" evidence="5"/>
<evidence type="ECO:0000256" key="12">
    <source>
        <dbReference type="ARBA" id="ARBA00022801"/>
    </source>
</evidence>
<dbReference type="Gene3D" id="1.10.287.130">
    <property type="match status" value="1"/>
</dbReference>
<keyword evidence="11 27" id="KW-0418">Kinase</keyword>
<dbReference type="CDD" id="cd00082">
    <property type="entry name" value="HisKA"/>
    <property type="match status" value="1"/>
</dbReference>
<keyword evidence="15" id="KW-0904">Protein phosphatase</keyword>
<dbReference type="CDD" id="cd06225">
    <property type="entry name" value="HAMP"/>
    <property type="match status" value="1"/>
</dbReference>
<keyword evidence="8" id="KW-0808">Transferase</keyword>
<dbReference type="InterPro" id="IPR036097">
    <property type="entry name" value="HisK_dim/P_sf"/>
</dbReference>
<keyword evidence="20" id="KW-0464">Manganese</keyword>
<evidence type="ECO:0000256" key="24">
    <source>
        <dbReference type="SAM" id="Phobius"/>
    </source>
</evidence>
<feature type="region of interest" description="Disordered" evidence="23">
    <location>
        <begin position="446"/>
        <end position="465"/>
    </location>
</feature>
<dbReference type="InterPro" id="IPR004358">
    <property type="entry name" value="Sig_transdc_His_kin-like_C"/>
</dbReference>